<feature type="domain" description="Cadherin" evidence="8">
    <location>
        <begin position="461"/>
        <end position="566"/>
    </location>
</feature>
<dbReference type="SUPFAM" id="SSF49313">
    <property type="entry name" value="Cadherin-like"/>
    <property type="match status" value="4"/>
</dbReference>
<evidence type="ECO:0000256" key="2">
    <source>
        <dbReference type="ARBA" id="ARBA00022692"/>
    </source>
</evidence>
<comment type="caution">
    <text evidence="9">The sequence shown here is derived from an EMBL/GenBank/DDBJ whole genome shotgun (WGS) entry which is preliminary data.</text>
</comment>
<feature type="domain" description="Cadherin" evidence="8">
    <location>
        <begin position="161"/>
        <end position="235"/>
    </location>
</feature>
<comment type="subcellular location">
    <subcellularLocation>
        <location evidence="1">Membrane</location>
        <topology evidence="1">Single-pass membrane protein</topology>
    </subcellularLocation>
</comment>
<proteinExistence type="predicted"/>
<feature type="signal peptide" evidence="7">
    <location>
        <begin position="1"/>
        <end position="24"/>
    </location>
</feature>
<dbReference type="PANTHER" id="PTHR24028">
    <property type="entry name" value="CADHERIN-87A"/>
    <property type="match status" value="1"/>
</dbReference>
<evidence type="ECO:0000313" key="9">
    <source>
        <dbReference type="EMBL" id="CAL1539857.1"/>
    </source>
</evidence>
<protein>
    <recommendedName>
        <fullName evidence="8">Cadherin domain-containing protein</fullName>
    </recommendedName>
</protein>
<sequence>MWMSACWNVWIIVCLHLATQPADGALFTFSMFTPDTVTIPGTTNSFLKLNSKVNCDDPDPGDICTCQVDSNLIPFETFWLNSDDGYYVYYDATTPLVQGTTYRVRVACRENNRNMIYRRTLNVVVTTNSPPKFSNPATSTVTISAKSTPQFSQIDKAVYADPEHDAVTFTMTSNPNLGYFTVGAGDGVITAAVDMQTATSLTHTLTVSASDSYNTVSPAFTVYVIITDQNKAPQMTGLPTTVFLLEDSLAGGVIVGLGTMDDTSKGLSPTCSSTYSPDNVKFTYDSGSDSLVVKYDNAFDYETKSSFTITCTVTDGYLSSPGDDTLTLIITDVNEPPAFDKAEYYCALNEGAVGATSCSLNAVITDPEDVTVGSVFFLPDKDGKRFSYTQSSGIVTFSVNYDVDTGTLPTDANLTLAAVDSGGLTSTVTVVVHVNDINDNSCVTDSIKLFKADQFTPLSQIGTFSGADSDLTSPNNEVHFEVTSASPASASNHIYVARNGEIFYANKFDSADDGTSFNVYVRCVDAGSPRTTSTTTVVMTYSEVVTTSTTTASTTTVTTTTAAPEKDLWDYQEFKALFGTMMAVIGLAALLGIGWLCLKCLQSAACTNFQCCPQRPTPEPPRKIIPYKPPPPPSVIRTQPTINPNWENTAWSLNTGSGPLDNVHYYHYH</sequence>
<feature type="domain" description="Cadherin" evidence="8">
    <location>
        <begin position="340"/>
        <end position="455"/>
    </location>
</feature>
<feature type="chain" id="PRO_5043909532" description="Cadherin domain-containing protein" evidence="7">
    <location>
        <begin position="25"/>
        <end position="669"/>
    </location>
</feature>
<dbReference type="GO" id="GO:0007156">
    <property type="term" value="P:homophilic cell adhesion via plasma membrane adhesion molecules"/>
    <property type="evidence" value="ECO:0007669"/>
    <property type="project" value="InterPro"/>
</dbReference>
<evidence type="ECO:0000313" key="10">
    <source>
        <dbReference type="Proteomes" id="UP001497497"/>
    </source>
</evidence>
<dbReference type="PRINTS" id="PR00205">
    <property type="entry name" value="CADHERIN"/>
</dbReference>
<dbReference type="AlphaFoldDB" id="A0AAV2I040"/>
<evidence type="ECO:0000256" key="4">
    <source>
        <dbReference type="ARBA" id="ARBA00023180"/>
    </source>
</evidence>
<keyword evidence="2 6" id="KW-0812">Transmembrane</keyword>
<feature type="domain" description="Cadherin" evidence="8">
    <location>
        <begin position="236"/>
        <end position="339"/>
    </location>
</feature>
<dbReference type="Proteomes" id="UP001497497">
    <property type="component" value="Unassembled WGS sequence"/>
</dbReference>
<accession>A0AAV2I040</accession>
<dbReference type="InterPro" id="IPR015919">
    <property type="entry name" value="Cadherin-like_sf"/>
</dbReference>
<evidence type="ECO:0000259" key="8">
    <source>
        <dbReference type="PROSITE" id="PS50268"/>
    </source>
</evidence>
<dbReference type="InterPro" id="IPR002126">
    <property type="entry name" value="Cadherin-like_dom"/>
</dbReference>
<keyword evidence="4" id="KW-0325">Glycoprotein</keyword>
<evidence type="ECO:0000256" key="1">
    <source>
        <dbReference type="ARBA" id="ARBA00004167"/>
    </source>
</evidence>
<feature type="transmembrane region" description="Helical" evidence="6">
    <location>
        <begin position="576"/>
        <end position="598"/>
    </location>
</feature>
<dbReference type="Gene3D" id="2.60.40.60">
    <property type="entry name" value="Cadherins"/>
    <property type="match status" value="4"/>
</dbReference>
<keyword evidence="10" id="KW-1185">Reference proteome</keyword>
<dbReference type="CDD" id="cd11304">
    <property type="entry name" value="Cadherin_repeat"/>
    <property type="match status" value="2"/>
</dbReference>
<dbReference type="InterPro" id="IPR050174">
    <property type="entry name" value="Protocadherin/Cadherin-CA"/>
</dbReference>
<evidence type="ECO:0000256" key="6">
    <source>
        <dbReference type="SAM" id="Phobius"/>
    </source>
</evidence>
<keyword evidence="7" id="KW-0732">Signal</keyword>
<evidence type="ECO:0000256" key="7">
    <source>
        <dbReference type="SAM" id="SignalP"/>
    </source>
</evidence>
<dbReference type="GO" id="GO:0005886">
    <property type="term" value="C:plasma membrane"/>
    <property type="evidence" value="ECO:0007669"/>
    <property type="project" value="TreeGrafter"/>
</dbReference>
<keyword evidence="3 6" id="KW-1133">Transmembrane helix</keyword>
<evidence type="ECO:0000256" key="5">
    <source>
        <dbReference type="PROSITE-ProRule" id="PRU00043"/>
    </source>
</evidence>
<gene>
    <name evidence="9" type="ORF">GSLYS_00013590001</name>
</gene>
<organism evidence="9 10">
    <name type="scientific">Lymnaea stagnalis</name>
    <name type="common">Great pond snail</name>
    <name type="synonym">Helix stagnalis</name>
    <dbReference type="NCBI Taxonomy" id="6523"/>
    <lineage>
        <taxon>Eukaryota</taxon>
        <taxon>Metazoa</taxon>
        <taxon>Spiralia</taxon>
        <taxon>Lophotrochozoa</taxon>
        <taxon>Mollusca</taxon>
        <taxon>Gastropoda</taxon>
        <taxon>Heterobranchia</taxon>
        <taxon>Euthyneura</taxon>
        <taxon>Panpulmonata</taxon>
        <taxon>Hygrophila</taxon>
        <taxon>Lymnaeoidea</taxon>
        <taxon>Lymnaeidae</taxon>
        <taxon>Lymnaea</taxon>
    </lineage>
</organism>
<keyword evidence="5" id="KW-0106">Calcium</keyword>
<evidence type="ECO:0000256" key="3">
    <source>
        <dbReference type="ARBA" id="ARBA00022989"/>
    </source>
</evidence>
<reference evidence="9 10" key="1">
    <citation type="submission" date="2024-04" db="EMBL/GenBank/DDBJ databases">
        <authorList>
            <consortium name="Genoscope - CEA"/>
            <person name="William W."/>
        </authorList>
    </citation>
    <scope>NUCLEOTIDE SEQUENCE [LARGE SCALE GENOMIC DNA]</scope>
</reference>
<dbReference type="EMBL" id="CAXITT010000358">
    <property type="protein sequence ID" value="CAL1539857.1"/>
    <property type="molecule type" value="Genomic_DNA"/>
</dbReference>
<name>A0AAV2I040_LYMST</name>
<dbReference type="GO" id="GO:0005509">
    <property type="term" value="F:calcium ion binding"/>
    <property type="evidence" value="ECO:0007669"/>
    <property type="project" value="UniProtKB-UniRule"/>
</dbReference>
<dbReference type="PROSITE" id="PS50268">
    <property type="entry name" value="CADHERIN_2"/>
    <property type="match status" value="4"/>
</dbReference>
<keyword evidence="6" id="KW-0472">Membrane</keyword>
<dbReference type="SMART" id="SM00112">
    <property type="entry name" value="CA"/>
    <property type="match status" value="3"/>
</dbReference>
<dbReference type="PANTHER" id="PTHR24028:SF328">
    <property type="entry name" value="CADHERIN-3"/>
    <property type="match status" value="1"/>
</dbReference>